<dbReference type="InParanoid" id="A0A316W2E8"/>
<dbReference type="RefSeq" id="XP_025370113.1">
    <property type="nucleotide sequence ID" value="XM_025510052.1"/>
</dbReference>
<evidence type="ECO:0000313" key="1">
    <source>
        <dbReference type="EMBL" id="PWN42953.1"/>
    </source>
</evidence>
<accession>A0A316W2E8</accession>
<proteinExistence type="predicted"/>
<organism evidence="1 2">
    <name type="scientific">Ceraceosorus guamensis</name>
    <dbReference type="NCBI Taxonomy" id="1522189"/>
    <lineage>
        <taxon>Eukaryota</taxon>
        <taxon>Fungi</taxon>
        <taxon>Dikarya</taxon>
        <taxon>Basidiomycota</taxon>
        <taxon>Ustilaginomycotina</taxon>
        <taxon>Exobasidiomycetes</taxon>
        <taxon>Ceraceosorales</taxon>
        <taxon>Ceraceosoraceae</taxon>
        <taxon>Ceraceosorus</taxon>
    </lineage>
</organism>
<sequence>MRLLLQSAVTDLFGPTHAPSAKDWPRSSVLRQLSTSIKFRVLAEPGIHIVVFRPASIPMSSLFRSPAKSNDNLREGPRIKLDVRTYQTA</sequence>
<keyword evidence="2" id="KW-1185">Reference proteome</keyword>
<gene>
    <name evidence="1" type="ORF">IE81DRAFT_106988</name>
</gene>
<dbReference type="EMBL" id="KZ819374">
    <property type="protein sequence ID" value="PWN42953.1"/>
    <property type="molecule type" value="Genomic_DNA"/>
</dbReference>
<protein>
    <submittedName>
        <fullName evidence="1">Uncharacterized protein</fullName>
    </submittedName>
</protein>
<reference evidence="1 2" key="1">
    <citation type="journal article" date="2018" name="Mol. Biol. Evol.">
        <title>Broad Genomic Sampling Reveals a Smut Pathogenic Ancestry of the Fungal Clade Ustilaginomycotina.</title>
        <authorList>
            <person name="Kijpornyongpan T."/>
            <person name="Mondo S.J."/>
            <person name="Barry K."/>
            <person name="Sandor L."/>
            <person name="Lee J."/>
            <person name="Lipzen A."/>
            <person name="Pangilinan J."/>
            <person name="LaButti K."/>
            <person name="Hainaut M."/>
            <person name="Henrissat B."/>
            <person name="Grigoriev I.V."/>
            <person name="Spatafora J.W."/>
            <person name="Aime M.C."/>
        </authorList>
    </citation>
    <scope>NUCLEOTIDE SEQUENCE [LARGE SCALE GENOMIC DNA]</scope>
    <source>
        <strain evidence="1 2">MCA 4658</strain>
    </source>
</reference>
<dbReference type="AlphaFoldDB" id="A0A316W2E8"/>
<dbReference type="Proteomes" id="UP000245783">
    <property type="component" value="Unassembled WGS sequence"/>
</dbReference>
<name>A0A316W2E8_9BASI</name>
<dbReference type="GeneID" id="37031922"/>
<evidence type="ECO:0000313" key="2">
    <source>
        <dbReference type="Proteomes" id="UP000245783"/>
    </source>
</evidence>